<comment type="caution">
    <text evidence="1">The sequence shown here is derived from an EMBL/GenBank/DDBJ whole genome shotgun (WGS) entry which is preliminary data.</text>
</comment>
<proteinExistence type="predicted"/>
<protein>
    <submittedName>
        <fullName evidence="1">Uncharacterized protein</fullName>
    </submittedName>
</protein>
<sequence>MASSFSTDSFDQVSDDSRPAPKAQAFDDEDSVYVGYDSFSNFAGSESVVDSAIGGESPVYVSGSGFSADPAEFSSFSTEANGMGLDGGYAAAAAAAGDGPILPPPAEMEHEEGFALREWRRLNAIRLEEKEKRERELLSQIIEEAEDYKVDFYSKRKVSCEAGKAANKEKEKVFLASQEKFHADADKNYWKTIADLIPNEVPTIKKRGKKDQEKQPSIVVVQGPKPGKPTDLARMRQILIKLKHNTPPHLKHSPPPAPTTKDAKTGSEGSIAASAPHKDVPVAAPTEAVAVA</sequence>
<organism evidence="1 2">
    <name type="scientific">Vaccinium darrowii</name>
    <dbReference type="NCBI Taxonomy" id="229202"/>
    <lineage>
        <taxon>Eukaryota</taxon>
        <taxon>Viridiplantae</taxon>
        <taxon>Streptophyta</taxon>
        <taxon>Embryophyta</taxon>
        <taxon>Tracheophyta</taxon>
        <taxon>Spermatophyta</taxon>
        <taxon>Magnoliopsida</taxon>
        <taxon>eudicotyledons</taxon>
        <taxon>Gunneridae</taxon>
        <taxon>Pentapetalae</taxon>
        <taxon>asterids</taxon>
        <taxon>Ericales</taxon>
        <taxon>Ericaceae</taxon>
        <taxon>Vaccinioideae</taxon>
        <taxon>Vaccinieae</taxon>
        <taxon>Vaccinium</taxon>
    </lineage>
</organism>
<keyword evidence="2" id="KW-1185">Reference proteome</keyword>
<name>A0ACB7XF79_9ERIC</name>
<gene>
    <name evidence="1" type="ORF">Vadar_002615</name>
</gene>
<evidence type="ECO:0000313" key="1">
    <source>
        <dbReference type="EMBL" id="KAH7839321.1"/>
    </source>
</evidence>
<reference evidence="1 2" key="1">
    <citation type="journal article" date="2021" name="Hortic Res">
        <title>High-quality reference genome and annotation aids understanding of berry development for evergreen blueberry (Vaccinium darrowii).</title>
        <authorList>
            <person name="Yu J."/>
            <person name="Hulse-Kemp A.M."/>
            <person name="Babiker E."/>
            <person name="Staton M."/>
        </authorList>
    </citation>
    <scope>NUCLEOTIDE SEQUENCE [LARGE SCALE GENOMIC DNA]</scope>
    <source>
        <strain evidence="2">cv. NJ 8807/NJ 8810</strain>
        <tissue evidence="1">Young leaf</tissue>
    </source>
</reference>
<evidence type="ECO:0000313" key="2">
    <source>
        <dbReference type="Proteomes" id="UP000828048"/>
    </source>
</evidence>
<accession>A0ACB7XF79</accession>
<dbReference type="Proteomes" id="UP000828048">
    <property type="component" value="Chromosome 10"/>
</dbReference>
<dbReference type="EMBL" id="CM037160">
    <property type="protein sequence ID" value="KAH7839321.1"/>
    <property type="molecule type" value="Genomic_DNA"/>
</dbReference>